<comment type="caution">
    <text evidence="4">The sequence shown here is derived from an EMBL/GenBank/DDBJ whole genome shotgun (WGS) entry which is preliminary data.</text>
</comment>
<evidence type="ECO:0000256" key="2">
    <source>
        <dbReference type="SAM" id="MobiDB-lite"/>
    </source>
</evidence>
<proteinExistence type="predicted"/>
<feature type="compositionally biased region" description="Low complexity" evidence="2">
    <location>
        <begin position="110"/>
        <end position="122"/>
    </location>
</feature>
<sequence length="343" mass="36698">MQKGRTPVARQANILSFDEARRDVAAGRRSLPSLRGASSARRNDIPAFESPFRASSSEGRLRSPQRFDSGRFAGAIASPRRGSGGFVDVGDDFPASSIAPRGAHARQARARAATSASSSAVAPRHARAAECDQSHEEAPRSRFAEAKRSRAKAKAERAFTKQFGSGDASSSAAEGGSRAAVYKGEMGAKHRLAARMQNEASGKASAKRGLSFGPFALFKSRAFVASAIVAGCLVLSCSFLYPSAQQYYHALRDRDRLAAEYAALADRNESLEGNVEALQTDSGIEAYAHEQFGWVKEGEETASVRGLDLPEEGSTFRANIVSDSIEAPETWYSVLLDPLFGVE</sequence>
<protein>
    <submittedName>
        <fullName evidence="4">Septum formation initiator family protein</fullName>
    </submittedName>
</protein>
<keyword evidence="3" id="KW-0472">Membrane</keyword>
<keyword evidence="5" id="KW-1185">Reference proteome</keyword>
<evidence type="ECO:0000313" key="4">
    <source>
        <dbReference type="EMBL" id="PNV64828.1"/>
    </source>
</evidence>
<keyword evidence="3" id="KW-0812">Transmembrane</keyword>
<organism evidence="4 5">
    <name type="scientific">Rubneribacter badeniensis</name>
    <dbReference type="NCBI Taxonomy" id="2070688"/>
    <lineage>
        <taxon>Bacteria</taxon>
        <taxon>Bacillati</taxon>
        <taxon>Actinomycetota</taxon>
        <taxon>Coriobacteriia</taxon>
        <taxon>Eggerthellales</taxon>
        <taxon>Eggerthellaceae</taxon>
        <taxon>Rubneribacter</taxon>
    </lineage>
</organism>
<dbReference type="Proteomes" id="UP000236488">
    <property type="component" value="Unassembled WGS sequence"/>
</dbReference>
<gene>
    <name evidence="4" type="ORF">C2L80_09915</name>
</gene>
<evidence type="ECO:0000313" key="5">
    <source>
        <dbReference type="Proteomes" id="UP000236488"/>
    </source>
</evidence>
<feature type="compositionally biased region" description="Basic and acidic residues" evidence="2">
    <location>
        <begin position="127"/>
        <end position="159"/>
    </location>
</feature>
<accession>A0A2K2U3Q4</accession>
<reference evidence="4 5" key="1">
    <citation type="journal article" date="2018" name="Int. J. Syst. Evol. Microbiol.">
        <title>Rubneribacter badeniensis gen. nov., sp. nov. and Enteroscipio rubneri gen. nov., sp. nov., new members of the Eggerthellaceae isolated from human faeces.</title>
        <authorList>
            <person name="Danylec N."/>
            <person name="Gobl A."/>
            <person name="Stoll D.A."/>
            <person name="Hetzer B."/>
            <person name="Kulling S.E."/>
            <person name="Huch M."/>
        </authorList>
    </citation>
    <scope>NUCLEOTIDE SEQUENCE [LARGE SCALE GENOMIC DNA]</scope>
    <source>
        <strain evidence="4 5">ResAG-85</strain>
    </source>
</reference>
<feature type="transmembrane region" description="Helical" evidence="3">
    <location>
        <begin position="222"/>
        <end position="241"/>
    </location>
</feature>
<dbReference type="Pfam" id="PF04977">
    <property type="entry name" value="DivIC"/>
    <property type="match status" value="1"/>
</dbReference>
<keyword evidence="3" id="KW-1133">Transmembrane helix</keyword>
<dbReference type="EMBL" id="PPEL01000065">
    <property type="protein sequence ID" value="PNV64828.1"/>
    <property type="molecule type" value="Genomic_DNA"/>
</dbReference>
<name>A0A2K2U3Q4_9ACTN</name>
<feature type="coiled-coil region" evidence="1">
    <location>
        <begin position="254"/>
        <end position="281"/>
    </location>
</feature>
<feature type="region of interest" description="Disordered" evidence="2">
    <location>
        <begin position="101"/>
        <end position="175"/>
    </location>
</feature>
<dbReference type="AlphaFoldDB" id="A0A2K2U3Q4"/>
<feature type="region of interest" description="Disordered" evidence="2">
    <location>
        <begin position="1"/>
        <end position="68"/>
    </location>
</feature>
<feature type="compositionally biased region" description="Low complexity" evidence="2">
    <location>
        <begin position="164"/>
        <end position="175"/>
    </location>
</feature>
<evidence type="ECO:0000256" key="3">
    <source>
        <dbReference type="SAM" id="Phobius"/>
    </source>
</evidence>
<evidence type="ECO:0000256" key="1">
    <source>
        <dbReference type="SAM" id="Coils"/>
    </source>
</evidence>
<keyword evidence="1" id="KW-0175">Coiled coil</keyword>
<dbReference type="InterPro" id="IPR007060">
    <property type="entry name" value="FtsL/DivIC"/>
</dbReference>